<dbReference type="InterPro" id="IPR020635">
    <property type="entry name" value="Tyr_kinase_cat_dom"/>
</dbReference>
<dbReference type="PROSITE" id="PS50011">
    <property type="entry name" value="PROTEIN_KINASE_DOM"/>
    <property type="match status" value="1"/>
</dbReference>
<dbReference type="InterPro" id="IPR001245">
    <property type="entry name" value="Ser-Thr/Tyr_kinase_cat_dom"/>
</dbReference>
<dbReference type="GO" id="GO:0043235">
    <property type="term" value="C:receptor complex"/>
    <property type="evidence" value="ECO:0007669"/>
    <property type="project" value="TreeGrafter"/>
</dbReference>
<keyword evidence="2" id="KW-0675">Receptor</keyword>
<dbReference type="GO" id="GO:0007169">
    <property type="term" value="P:cell surface receptor protein tyrosine kinase signaling pathway"/>
    <property type="evidence" value="ECO:0007669"/>
    <property type="project" value="TreeGrafter"/>
</dbReference>
<dbReference type="EMBL" id="BGPR01207459">
    <property type="protein sequence ID" value="GBN33667.1"/>
    <property type="molecule type" value="Genomic_DNA"/>
</dbReference>
<feature type="non-terminal residue" evidence="2">
    <location>
        <position position="1"/>
    </location>
</feature>
<dbReference type="GO" id="GO:0005524">
    <property type="term" value="F:ATP binding"/>
    <property type="evidence" value="ECO:0007669"/>
    <property type="project" value="InterPro"/>
</dbReference>
<gene>
    <name evidence="2" type="primary">fgfr2_0</name>
    <name evidence="3" type="synonym">fgfr2_2</name>
    <name evidence="3" type="ORF">AVEN_220560_1</name>
    <name evidence="2" type="ORF">AVEN_26074_1</name>
</gene>
<dbReference type="GO" id="GO:0004714">
    <property type="term" value="F:transmembrane receptor protein tyrosine kinase activity"/>
    <property type="evidence" value="ECO:0007669"/>
    <property type="project" value="TreeGrafter"/>
</dbReference>
<reference evidence="2 4" key="1">
    <citation type="journal article" date="2019" name="Sci. Rep.">
        <title>Orb-weaving spider Araneus ventricosus genome elucidates the spidroin gene catalogue.</title>
        <authorList>
            <person name="Kono N."/>
            <person name="Nakamura H."/>
            <person name="Ohtoshi R."/>
            <person name="Moran D.A.P."/>
            <person name="Shinohara A."/>
            <person name="Yoshida Y."/>
            <person name="Fujiwara M."/>
            <person name="Mori M."/>
            <person name="Tomita M."/>
            <person name="Arakawa K."/>
        </authorList>
    </citation>
    <scope>NUCLEOTIDE SEQUENCE [LARGE SCALE GENOMIC DNA]</scope>
</reference>
<dbReference type="PANTHER" id="PTHR24416">
    <property type="entry name" value="TYROSINE-PROTEIN KINASE RECEPTOR"/>
    <property type="match status" value="1"/>
</dbReference>
<dbReference type="GO" id="GO:0005886">
    <property type="term" value="C:plasma membrane"/>
    <property type="evidence" value="ECO:0007669"/>
    <property type="project" value="TreeGrafter"/>
</dbReference>
<name>A0A4Y2N2G6_ARAVE</name>
<proteinExistence type="predicted"/>
<organism evidence="2 4">
    <name type="scientific">Araneus ventricosus</name>
    <name type="common">Orbweaver spider</name>
    <name type="synonym">Epeira ventricosa</name>
    <dbReference type="NCBI Taxonomy" id="182803"/>
    <lineage>
        <taxon>Eukaryota</taxon>
        <taxon>Metazoa</taxon>
        <taxon>Ecdysozoa</taxon>
        <taxon>Arthropoda</taxon>
        <taxon>Chelicerata</taxon>
        <taxon>Arachnida</taxon>
        <taxon>Araneae</taxon>
        <taxon>Araneomorphae</taxon>
        <taxon>Entelegynae</taxon>
        <taxon>Araneoidea</taxon>
        <taxon>Araneidae</taxon>
        <taxon>Araneus</taxon>
    </lineage>
</organism>
<accession>A0A4Y2N2G6</accession>
<dbReference type="AlphaFoldDB" id="A0A4Y2N2G6"/>
<dbReference type="InterPro" id="IPR050122">
    <property type="entry name" value="RTK"/>
</dbReference>
<evidence type="ECO:0000259" key="1">
    <source>
        <dbReference type="PROSITE" id="PS50011"/>
    </source>
</evidence>
<dbReference type="Proteomes" id="UP000499080">
    <property type="component" value="Unassembled WGS sequence"/>
</dbReference>
<dbReference type="PANTHER" id="PTHR24416:SF611">
    <property type="entry name" value="TYROSINE-PROTEIN KINASE TRANSMEMBRANE RECEPTOR ROR"/>
    <property type="match status" value="1"/>
</dbReference>
<evidence type="ECO:0000313" key="2">
    <source>
        <dbReference type="EMBL" id="GBN33541.1"/>
    </source>
</evidence>
<comment type="caution">
    <text evidence="2">The sequence shown here is derived from an EMBL/GenBank/DDBJ whole genome shotgun (WGS) entry which is preliminary data.</text>
</comment>
<dbReference type="EMBL" id="BGPR01207406">
    <property type="protein sequence ID" value="GBN33541.1"/>
    <property type="molecule type" value="Genomic_DNA"/>
</dbReference>
<dbReference type="OrthoDB" id="3256376at2759"/>
<feature type="domain" description="Protein kinase" evidence="1">
    <location>
        <begin position="1"/>
        <end position="152"/>
    </location>
</feature>
<dbReference type="PROSITE" id="PS00109">
    <property type="entry name" value="PROTEIN_KINASE_TYR"/>
    <property type="match status" value="1"/>
</dbReference>
<dbReference type="Gene3D" id="1.10.510.10">
    <property type="entry name" value="Transferase(Phosphotransferase) domain 1"/>
    <property type="match status" value="1"/>
</dbReference>
<dbReference type="SMART" id="SM00219">
    <property type="entry name" value="TyrKc"/>
    <property type="match status" value="1"/>
</dbReference>
<dbReference type="SUPFAM" id="SSF56112">
    <property type="entry name" value="Protein kinase-like (PK-like)"/>
    <property type="match status" value="1"/>
</dbReference>
<evidence type="ECO:0000313" key="3">
    <source>
        <dbReference type="EMBL" id="GBN33667.1"/>
    </source>
</evidence>
<dbReference type="InterPro" id="IPR000719">
    <property type="entry name" value="Prot_kinase_dom"/>
</dbReference>
<dbReference type="Pfam" id="PF07714">
    <property type="entry name" value="PK_Tyr_Ser-Thr"/>
    <property type="match status" value="1"/>
</dbReference>
<protein>
    <submittedName>
        <fullName evidence="2">Fibroblast growth factor receptor 2</fullName>
    </submittedName>
</protein>
<dbReference type="InterPro" id="IPR008266">
    <property type="entry name" value="Tyr_kinase_AS"/>
</dbReference>
<evidence type="ECO:0000313" key="4">
    <source>
        <dbReference type="Proteomes" id="UP000499080"/>
    </source>
</evidence>
<sequence length="152" mass="18259">EYISSLKLIHRDIAARNILLYDERRVKISDFGLSKDVYQTKYYSSETRKKLPIKWMAPEAIEKQRFNTFTDVWSFGVFMWEVFKLGKEPYPEIRNADILQFLKLGYRLEQPHCTKAWYLFLISKHNIHSKNEVHLDQLIYLFNMNSTVFISL</sequence>
<keyword evidence="4" id="KW-1185">Reference proteome</keyword>
<dbReference type="InterPro" id="IPR011009">
    <property type="entry name" value="Kinase-like_dom_sf"/>
</dbReference>
<dbReference type="PRINTS" id="PR00109">
    <property type="entry name" value="TYRKINASE"/>
</dbReference>